<dbReference type="InterPro" id="IPR012677">
    <property type="entry name" value="Nucleotide-bd_a/b_plait_sf"/>
</dbReference>
<evidence type="ECO:0000256" key="5">
    <source>
        <dbReference type="ARBA" id="ARBA00023274"/>
    </source>
</evidence>
<organism evidence="8 9">
    <name type="scientific">Eiseniibacteriota bacterium</name>
    <dbReference type="NCBI Taxonomy" id="2212470"/>
    <lineage>
        <taxon>Bacteria</taxon>
        <taxon>Candidatus Eiseniibacteriota</taxon>
    </lineage>
</organism>
<reference evidence="8" key="2">
    <citation type="journal article" date="2021" name="Microbiome">
        <title>Successional dynamics and alternative stable states in a saline activated sludge microbial community over 9 years.</title>
        <authorList>
            <person name="Wang Y."/>
            <person name="Ye J."/>
            <person name="Ju F."/>
            <person name="Liu L."/>
            <person name="Boyd J.A."/>
            <person name="Deng Y."/>
            <person name="Parks D.H."/>
            <person name="Jiang X."/>
            <person name="Yin X."/>
            <person name="Woodcroft B.J."/>
            <person name="Tyson G.W."/>
            <person name="Hugenholtz P."/>
            <person name="Polz M.F."/>
            <person name="Zhang T."/>
        </authorList>
    </citation>
    <scope>NUCLEOTIDE SEQUENCE</scope>
    <source>
        <strain evidence="8">HKST-UBA01</strain>
    </source>
</reference>
<dbReference type="GO" id="GO:1990904">
    <property type="term" value="C:ribonucleoprotein complex"/>
    <property type="evidence" value="ECO:0007669"/>
    <property type="project" value="UniProtKB-KW"/>
</dbReference>
<dbReference type="Gene3D" id="3.30.70.330">
    <property type="match status" value="1"/>
</dbReference>
<dbReference type="HAMAP" id="MF_01369_B">
    <property type="entry name" value="Ribosomal_uL23_B"/>
    <property type="match status" value="1"/>
</dbReference>
<dbReference type="NCBIfam" id="NF004363">
    <property type="entry name" value="PRK05738.2-4"/>
    <property type="match status" value="1"/>
</dbReference>
<evidence type="ECO:0000256" key="6">
    <source>
        <dbReference type="HAMAP-Rule" id="MF_01369"/>
    </source>
</evidence>
<evidence type="ECO:0000313" key="8">
    <source>
        <dbReference type="EMBL" id="MCA9729770.1"/>
    </source>
</evidence>
<comment type="function">
    <text evidence="6">One of the early assembly proteins it binds 23S rRNA. One of the proteins that surrounds the polypeptide exit tunnel on the outside of the ribosome. Forms the main docking site for trigger factor binding to the ribosome.</text>
</comment>
<dbReference type="InterPro" id="IPR013025">
    <property type="entry name" value="Ribosomal_uL23-like"/>
</dbReference>
<dbReference type="GO" id="GO:0003735">
    <property type="term" value="F:structural constituent of ribosome"/>
    <property type="evidence" value="ECO:0007669"/>
    <property type="project" value="InterPro"/>
</dbReference>
<dbReference type="GO" id="GO:0006412">
    <property type="term" value="P:translation"/>
    <property type="evidence" value="ECO:0007669"/>
    <property type="project" value="UniProtKB-UniRule"/>
</dbReference>
<dbReference type="NCBIfam" id="NF004359">
    <property type="entry name" value="PRK05738.1-3"/>
    <property type="match status" value="1"/>
</dbReference>
<dbReference type="Proteomes" id="UP000697710">
    <property type="component" value="Unassembled WGS sequence"/>
</dbReference>
<dbReference type="SUPFAM" id="SSF54189">
    <property type="entry name" value="Ribosomal proteins S24e, L23 and L15e"/>
    <property type="match status" value="1"/>
</dbReference>
<evidence type="ECO:0000256" key="2">
    <source>
        <dbReference type="ARBA" id="ARBA00022730"/>
    </source>
</evidence>
<dbReference type="InterPro" id="IPR012678">
    <property type="entry name" value="Ribosomal_uL23/eL15/eS24_sf"/>
</dbReference>
<dbReference type="InterPro" id="IPR001014">
    <property type="entry name" value="Ribosomal_uL23_CS"/>
</dbReference>
<keyword evidence="5 6" id="KW-0687">Ribonucleoprotein</keyword>
<comment type="similarity">
    <text evidence="1 6 7">Belongs to the universal ribosomal protein uL23 family.</text>
</comment>
<accession>A0A956M4B4</accession>
<proteinExistence type="inferred from homology"/>
<protein>
    <recommendedName>
        <fullName evidence="6">Large ribosomal subunit protein uL23</fullName>
    </recommendedName>
</protein>
<gene>
    <name evidence="6 8" type="primary">rplW</name>
    <name evidence="8" type="ORF">KC729_18955</name>
</gene>
<evidence type="ECO:0000313" key="9">
    <source>
        <dbReference type="Proteomes" id="UP000697710"/>
    </source>
</evidence>
<comment type="caution">
    <text evidence="8">The sequence shown here is derived from an EMBL/GenBank/DDBJ whole genome shotgun (WGS) entry which is preliminary data.</text>
</comment>
<evidence type="ECO:0000256" key="3">
    <source>
        <dbReference type="ARBA" id="ARBA00022884"/>
    </source>
</evidence>
<dbReference type="FunFam" id="3.30.70.330:FF:000001">
    <property type="entry name" value="50S ribosomal protein L23"/>
    <property type="match status" value="1"/>
</dbReference>
<sequence>MKSSTDPRAIIRRPILSEKGTRMRMSENVYLFVVDRNANKLQIAAAVEEIFKVKVKGVRTINQHGKPRRTRLVTGHRSDWKKAVVTLEKDQTIDVFDQV</sequence>
<dbReference type="PROSITE" id="PS00050">
    <property type="entry name" value="RIBOSOMAL_L23"/>
    <property type="match status" value="1"/>
</dbReference>
<keyword evidence="2 6" id="KW-0699">rRNA-binding</keyword>
<keyword evidence="4 6" id="KW-0689">Ribosomal protein</keyword>
<evidence type="ECO:0000256" key="1">
    <source>
        <dbReference type="ARBA" id="ARBA00006700"/>
    </source>
</evidence>
<dbReference type="PANTHER" id="PTHR11620">
    <property type="entry name" value="60S RIBOSOMAL PROTEIN L23A"/>
    <property type="match status" value="1"/>
</dbReference>
<comment type="subunit">
    <text evidence="6">Part of the 50S ribosomal subunit. Contacts protein L29, and trigger factor when it is bound to the ribosome.</text>
</comment>
<keyword evidence="3 6" id="KW-0694">RNA-binding</keyword>
<dbReference type="Pfam" id="PF00276">
    <property type="entry name" value="Ribosomal_L23"/>
    <property type="match status" value="1"/>
</dbReference>
<evidence type="ECO:0000256" key="7">
    <source>
        <dbReference type="RuleBase" id="RU003934"/>
    </source>
</evidence>
<dbReference type="EMBL" id="JAGQHR010000834">
    <property type="protein sequence ID" value="MCA9729770.1"/>
    <property type="molecule type" value="Genomic_DNA"/>
</dbReference>
<name>A0A956M4B4_UNCEI</name>
<reference evidence="8" key="1">
    <citation type="submission" date="2020-04" db="EMBL/GenBank/DDBJ databases">
        <authorList>
            <person name="Zhang T."/>
        </authorList>
    </citation>
    <scope>NUCLEOTIDE SEQUENCE</scope>
    <source>
        <strain evidence="8">HKST-UBA01</strain>
    </source>
</reference>
<dbReference type="AlphaFoldDB" id="A0A956M4B4"/>
<dbReference type="GO" id="GO:0005840">
    <property type="term" value="C:ribosome"/>
    <property type="evidence" value="ECO:0007669"/>
    <property type="project" value="UniProtKB-KW"/>
</dbReference>
<dbReference type="GO" id="GO:0019843">
    <property type="term" value="F:rRNA binding"/>
    <property type="evidence" value="ECO:0007669"/>
    <property type="project" value="UniProtKB-UniRule"/>
</dbReference>
<evidence type="ECO:0000256" key="4">
    <source>
        <dbReference type="ARBA" id="ARBA00022980"/>
    </source>
</evidence>